<evidence type="ECO:0000256" key="1">
    <source>
        <dbReference type="ARBA" id="ARBA00010641"/>
    </source>
</evidence>
<dbReference type="Gene3D" id="1.10.1740.10">
    <property type="match status" value="1"/>
</dbReference>
<evidence type="ECO:0000256" key="2">
    <source>
        <dbReference type="ARBA" id="ARBA00023015"/>
    </source>
</evidence>
<dbReference type="GO" id="GO:0016987">
    <property type="term" value="F:sigma factor activity"/>
    <property type="evidence" value="ECO:0007669"/>
    <property type="project" value="UniProtKB-KW"/>
</dbReference>
<dbReference type="InterPro" id="IPR007627">
    <property type="entry name" value="RNA_pol_sigma70_r2"/>
</dbReference>
<feature type="domain" description="RNA polymerase sigma factor 70 region 4 type 2" evidence="6">
    <location>
        <begin position="123"/>
        <end position="172"/>
    </location>
</feature>
<dbReference type="InterPro" id="IPR036388">
    <property type="entry name" value="WH-like_DNA-bd_sf"/>
</dbReference>
<accession>A0A1M7J8P2</accession>
<reference evidence="7 8" key="1">
    <citation type="submission" date="2016-11" db="EMBL/GenBank/DDBJ databases">
        <authorList>
            <person name="Jaros S."/>
            <person name="Januszkiewicz K."/>
            <person name="Wedrychowicz H."/>
        </authorList>
    </citation>
    <scope>NUCLEOTIDE SEQUENCE [LARGE SCALE GENOMIC DNA]</scope>
    <source>
        <strain evidence="7 8">DSM 27406</strain>
    </source>
</reference>
<proteinExistence type="inferred from homology"/>
<dbReference type="Pfam" id="PF08281">
    <property type="entry name" value="Sigma70_r4_2"/>
    <property type="match status" value="1"/>
</dbReference>
<name>A0A1M7J8P2_9BACT</name>
<gene>
    <name evidence="7" type="ORF">SAMN05444266_108250</name>
</gene>
<dbReference type="Gene3D" id="1.10.10.10">
    <property type="entry name" value="Winged helix-like DNA-binding domain superfamily/Winged helix DNA-binding domain"/>
    <property type="match status" value="1"/>
</dbReference>
<evidence type="ECO:0000259" key="5">
    <source>
        <dbReference type="Pfam" id="PF04542"/>
    </source>
</evidence>
<dbReference type="InterPro" id="IPR013325">
    <property type="entry name" value="RNA_pol_sigma_r2"/>
</dbReference>
<keyword evidence="2" id="KW-0805">Transcription regulation</keyword>
<dbReference type="AlphaFoldDB" id="A0A1M7J8P2"/>
<keyword evidence="3" id="KW-0731">Sigma factor</keyword>
<evidence type="ECO:0000313" key="7">
    <source>
        <dbReference type="EMBL" id="SHM48867.1"/>
    </source>
</evidence>
<keyword evidence="4" id="KW-0804">Transcription</keyword>
<comment type="similarity">
    <text evidence="1">Belongs to the sigma-70 factor family. ECF subfamily.</text>
</comment>
<protein>
    <submittedName>
        <fullName evidence="7">RNA polymerase sigma-70 factor, ECF subfamily</fullName>
    </submittedName>
</protein>
<dbReference type="EMBL" id="FRBL01000008">
    <property type="protein sequence ID" value="SHM48867.1"/>
    <property type="molecule type" value="Genomic_DNA"/>
</dbReference>
<dbReference type="InterPro" id="IPR039425">
    <property type="entry name" value="RNA_pol_sigma-70-like"/>
</dbReference>
<dbReference type="InterPro" id="IPR013324">
    <property type="entry name" value="RNA_pol_sigma_r3/r4-like"/>
</dbReference>
<keyword evidence="8" id="KW-1185">Reference proteome</keyword>
<dbReference type="SUPFAM" id="SSF88946">
    <property type="entry name" value="Sigma2 domain of RNA polymerase sigma factors"/>
    <property type="match status" value="1"/>
</dbReference>
<dbReference type="NCBIfam" id="TIGR02937">
    <property type="entry name" value="sigma70-ECF"/>
    <property type="match status" value="1"/>
</dbReference>
<dbReference type="RefSeq" id="WP_073085189.1">
    <property type="nucleotide sequence ID" value="NZ_FRBL01000008.1"/>
</dbReference>
<dbReference type="Pfam" id="PF04542">
    <property type="entry name" value="Sigma70_r2"/>
    <property type="match status" value="1"/>
</dbReference>
<organism evidence="7 8">
    <name type="scientific">Chitinophaga jiangningensis</name>
    <dbReference type="NCBI Taxonomy" id="1419482"/>
    <lineage>
        <taxon>Bacteria</taxon>
        <taxon>Pseudomonadati</taxon>
        <taxon>Bacteroidota</taxon>
        <taxon>Chitinophagia</taxon>
        <taxon>Chitinophagales</taxon>
        <taxon>Chitinophagaceae</taxon>
        <taxon>Chitinophaga</taxon>
    </lineage>
</organism>
<dbReference type="GO" id="GO:0006352">
    <property type="term" value="P:DNA-templated transcription initiation"/>
    <property type="evidence" value="ECO:0007669"/>
    <property type="project" value="InterPro"/>
</dbReference>
<evidence type="ECO:0000259" key="6">
    <source>
        <dbReference type="Pfam" id="PF08281"/>
    </source>
</evidence>
<dbReference type="GO" id="GO:0003677">
    <property type="term" value="F:DNA binding"/>
    <property type="evidence" value="ECO:0007669"/>
    <property type="project" value="InterPro"/>
</dbReference>
<evidence type="ECO:0000256" key="3">
    <source>
        <dbReference type="ARBA" id="ARBA00023082"/>
    </source>
</evidence>
<dbReference type="STRING" id="1419482.SAMN05444266_108250"/>
<sequence length="195" mass="22760">MSLFTTHKEEWLLRELTLQNNDAFAELVKLYFPVVCHYASGLLSQQAQVQDIAQESFIALWRYQGRFDSMPALRKFLFITTRNACLNANRSRERELLRNHAVAANEMDNDGQRQLVEAETLALIYQEVALMPARMKEIFYLSVEEGLSLQEIADKLKLQLQTVKNQKYKAFELLRKKFGHDPKVLQLLLRLLLPF</sequence>
<evidence type="ECO:0000313" key="8">
    <source>
        <dbReference type="Proteomes" id="UP000184420"/>
    </source>
</evidence>
<dbReference type="PANTHER" id="PTHR43133">
    <property type="entry name" value="RNA POLYMERASE ECF-TYPE SIGMA FACTO"/>
    <property type="match status" value="1"/>
</dbReference>
<dbReference type="PANTHER" id="PTHR43133:SF46">
    <property type="entry name" value="RNA POLYMERASE SIGMA-70 FACTOR ECF SUBFAMILY"/>
    <property type="match status" value="1"/>
</dbReference>
<evidence type="ECO:0000256" key="4">
    <source>
        <dbReference type="ARBA" id="ARBA00023163"/>
    </source>
</evidence>
<dbReference type="Proteomes" id="UP000184420">
    <property type="component" value="Unassembled WGS sequence"/>
</dbReference>
<feature type="domain" description="RNA polymerase sigma-70 region 2" evidence="5">
    <location>
        <begin position="27"/>
        <end position="94"/>
    </location>
</feature>
<dbReference type="InterPro" id="IPR013249">
    <property type="entry name" value="RNA_pol_sigma70_r4_t2"/>
</dbReference>
<dbReference type="InterPro" id="IPR014284">
    <property type="entry name" value="RNA_pol_sigma-70_dom"/>
</dbReference>
<dbReference type="SUPFAM" id="SSF88659">
    <property type="entry name" value="Sigma3 and sigma4 domains of RNA polymerase sigma factors"/>
    <property type="match status" value="1"/>
</dbReference>